<protein>
    <submittedName>
        <fullName evidence="2">Uncharacterized protein</fullName>
    </submittedName>
</protein>
<evidence type="ECO:0000313" key="2">
    <source>
        <dbReference type="EMBL" id="CAE0432072.1"/>
    </source>
</evidence>
<name>A0A7S3LL29_9STRA</name>
<accession>A0A7S3LL29</accession>
<keyword evidence="1" id="KW-0812">Transmembrane</keyword>
<evidence type="ECO:0000256" key="1">
    <source>
        <dbReference type="SAM" id="Phobius"/>
    </source>
</evidence>
<sequence length="176" mass="19515">MADGDKVKSYVAKVVDLVVDTLEKEKAKKDDGDGVFQNFIVLLSSGLLALILIDGYQAGFGPDEVGSCVICGKQGDLTEEICQRKMRSGRCKSKVRRNENGLKQCYLGHVLLDQKLSTCDNQGKCNGRIRTRRVRNNEFQPRWIHILHALGICLAILNPVVCCFAVGVYYCFVASL</sequence>
<keyword evidence="1" id="KW-0472">Membrane</keyword>
<feature type="transmembrane region" description="Helical" evidence="1">
    <location>
        <begin position="35"/>
        <end position="53"/>
    </location>
</feature>
<keyword evidence="1" id="KW-1133">Transmembrane helix</keyword>
<proteinExistence type="predicted"/>
<gene>
    <name evidence="2" type="ORF">ASTO00021_LOCUS2403</name>
</gene>
<organism evidence="2">
    <name type="scientific">Aplanochytrium stocchinoi</name>
    <dbReference type="NCBI Taxonomy" id="215587"/>
    <lineage>
        <taxon>Eukaryota</taxon>
        <taxon>Sar</taxon>
        <taxon>Stramenopiles</taxon>
        <taxon>Bigyra</taxon>
        <taxon>Labyrinthulomycetes</taxon>
        <taxon>Thraustochytrida</taxon>
        <taxon>Thraustochytriidae</taxon>
        <taxon>Aplanochytrium</taxon>
    </lineage>
</organism>
<dbReference type="EMBL" id="HBIN01003485">
    <property type="protein sequence ID" value="CAE0432072.1"/>
    <property type="molecule type" value="Transcribed_RNA"/>
</dbReference>
<dbReference type="AlphaFoldDB" id="A0A7S3LL29"/>
<reference evidence="2" key="1">
    <citation type="submission" date="2021-01" db="EMBL/GenBank/DDBJ databases">
        <authorList>
            <person name="Corre E."/>
            <person name="Pelletier E."/>
            <person name="Niang G."/>
            <person name="Scheremetjew M."/>
            <person name="Finn R."/>
            <person name="Kale V."/>
            <person name="Holt S."/>
            <person name="Cochrane G."/>
            <person name="Meng A."/>
            <person name="Brown T."/>
            <person name="Cohen L."/>
        </authorList>
    </citation>
    <scope>NUCLEOTIDE SEQUENCE</scope>
    <source>
        <strain evidence="2">GSBS06</strain>
    </source>
</reference>
<feature type="transmembrane region" description="Helical" evidence="1">
    <location>
        <begin position="143"/>
        <end position="170"/>
    </location>
</feature>